<dbReference type="UniPathway" id="UPA00048">
    <property type="reaction ID" value="UER00070"/>
</dbReference>
<dbReference type="NCBIfam" id="TIGR00970">
    <property type="entry name" value="leuA_yeast"/>
    <property type="match status" value="1"/>
</dbReference>
<dbReference type="Pfam" id="PF22615">
    <property type="entry name" value="IPMS_D2"/>
    <property type="match status" value="1"/>
</dbReference>
<comment type="similarity">
    <text evidence="3 10">Belongs to the alpha-IPM synthase/homocitrate synthase family. LeuA type 2 subfamily.</text>
</comment>
<dbReference type="GO" id="GO:0003985">
    <property type="term" value="F:acetyl-CoA C-acetyltransferase activity"/>
    <property type="evidence" value="ECO:0007669"/>
    <property type="project" value="UniProtKB-UniRule"/>
</dbReference>
<comment type="function">
    <text evidence="10">Catalyzes the condensation of the acetyl group of acetyl-CoA with 3-methyl-2-oxobutanoate (2-ketoisovalerate) to form 3-carboxy-3-hydroxy-4-methylpentanoate (2-isopropylmalate).</text>
</comment>
<gene>
    <name evidence="10 12" type="primary">leuA</name>
    <name evidence="12" type="ORF">CSA60_04205</name>
</gene>
<comment type="subcellular location">
    <subcellularLocation>
        <location evidence="10">Cytoplasm</location>
    </subcellularLocation>
</comment>
<evidence type="ECO:0000256" key="7">
    <source>
        <dbReference type="ARBA" id="ARBA00022679"/>
    </source>
</evidence>
<comment type="pathway">
    <text evidence="2 10">Amino-acid biosynthesis; L-leucine biosynthesis; L-leucine from 3-methyl-2-oxobutanoate: step 1/4.</text>
</comment>
<dbReference type="GO" id="GO:0009098">
    <property type="term" value="P:L-leucine biosynthetic process"/>
    <property type="evidence" value="ECO:0007669"/>
    <property type="project" value="UniProtKB-UniRule"/>
</dbReference>
<dbReference type="Proteomes" id="UP000243469">
    <property type="component" value="Unassembled WGS sequence"/>
</dbReference>
<dbReference type="InterPro" id="IPR013785">
    <property type="entry name" value="Aldolase_TIM"/>
</dbReference>
<dbReference type="InterPro" id="IPR054692">
    <property type="entry name" value="LeuA-like_post-cat"/>
</dbReference>
<comment type="caution">
    <text evidence="12">The sequence shown here is derived from an EMBL/GenBank/DDBJ whole genome shotgun (WGS) entry which is preliminary data.</text>
</comment>
<dbReference type="SMART" id="SM00917">
    <property type="entry name" value="LeuA_dimer"/>
    <property type="match status" value="1"/>
</dbReference>
<dbReference type="NCBIfam" id="NF002991">
    <property type="entry name" value="PRK03739.1"/>
    <property type="match status" value="1"/>
</dbReference>
<dbReference type="InterPro" id="IPR000891">
    <property type="entry name" value="PYR_CT"/>
</dbReference>
<dbReference type="SUPFAM" id="SSF89000">
    <property type="entry name" value="post-HMGL domain-like"/>
    <property type="match status" value="1"/>
</dbReference>
<keyword evidence="10" id="KW-0963">Cytoplasm</keyword>
<comment type="cofactor">
    <cofactor evidence="10">
        <name>Mg(2+)</name>
        <dbReference type="ChEBI" id="CHEBI:18420"/>
    </cofactor>
</comment>
<dbReference type="InterPro" id="IPR002034">
    <property type="entry name" value="AIPM/Hcit_synth_CS"/>
</dbReference>
<dbReference type="PROSITE" id="PS00815">
    <property type="entry name" value="AIPM_HOMOCIT_SYNTH_1"/>
    <property type="match status" value="1"/>
</dbReference>
<dbReference type="InterPro" id="IPR005668">
    <property type="entry name" value="IPM_Synthase"/>
</dbReference>
<dbReference type="GO" id="GO:0003852">
    <property type="term" value="F:2-isopropylmalate synthase activity"/>
    <property type="evidence" value="ECO:0007669"/>
    <property type="project" value="UniProtKB-UniRule"/>
</dbReference>
<dbReference type="AlphaFoldDB" id="A0A2G6JJL8"/>
<dbReference type="SUPFAM" id="SSF51569">
    <property type="entry name" value="Aldolase"/>
    <property type="match status" value="1"/>
</dbReference>
<evidence type="ECO:0000313" key="12">
    <source>
        <dbReference type="EMBL" id="PIE23626.1"/>
    </source>
</evidence>
<dbReference type="CDD" id="cd07942">
    <property type="entry name" value="DRE_TIM_LeuA"/>
    <property type="match status" value="1"/>
</dbReference>
<feature type="region of interest" description="Regulatory domain" evidence="10">
    <location>
        <begin position="437"/>
        <end position="553"/>
    </location>
</feature>
<evidence type="ECO:0000256" key="6">
    <source>
        <dbReference type="ARBA" id="ARBA00022605"/>
    </source>
</evidence>
<accession>A0A2G6JJL8</accession>
<dbReference type="PROSITE" id="PS00816">
    <property type="entry name" value="AIPM_HOMOCIT_SYNTH_2"/>
    <property type="match status" value="1"/>
</dbReference>
<feature type="domain" description="Pyruvate carboxyltransferase" evidence="11">
    <location>
        <begin position="29"/>
        <end position="303"/>
    </location>
</feature>
<evidence type="ECO:0000256" key="4">
    <source>
        <dbReference type="ARBA" id="ARBA00012973"/>
    </source>
</evidence>
<dbReference type="Gene3D" id="3.30.160.270">
    <property type="match status" value="1"/>
</dbReference>
<feature type="binding site" evidence="10">
    <location>
        <position position="242"/>
    </location>
    <ligand>
        <name>Mg(2+)</name>
        <dbReference type="ChEBI" id="CHEBI:18420"/>
    </ligand>
</feature>
<sequence>MFNHRKYRRFETVRLTDRTWPDKEINKAPDWCSVDLRDGNQALINPMSVEQKARMFTLLVKLGFKEIEVGFPSASKPDYDFVRKLVDENLIPDDVSIQVLTQAREELIKKTFDSLRGVKKANVHVYNSTSVVQREQVFGMDKAEILAIAVQGARWVRDYAAQNPDTDWEFQYSPESYTGTEMDFAVEVCDAVISEWKPEQGQKVVINLPATVEMSTPNVFADQVEYFCRHLKQRDQVRISLHTHNDRGCAVAAAELGIMAGADRVEGTLMGNGERTGNMDIVTMGMNLYSQGVDPELDFSDIKEIIEIVEFCNEIPVSVRHPWAGELVYTAFSGSHQDAIRKSVNYHKENNQPFWNVAYLPIDPRDINREYEAVVRINSQSGKGGVALVLERDYGIELPKWMHVPLSKIVQSAAEEQGMEVSPQMIYQLYQQHFVEVSEHWTMNSYDLHTDEHTVQAQFKIGSAEFRGRGAGALEALKDALSSHYQCQFEVTQFDEHAIGSGTDARAQAAVCIEIEGVAEYGVAVSEDTSTAAMQAMLSAFARHTIATERLSA</sequence>
<reference evidence="12 13" key="1">
    <citation type="submission" date="2017-10" db="EMBL/GenBank/DDBJ databases">
        <title>Novel microbial diversity and functional potential in the marine mammal oral microbiome.</title>
        <authorList>
            <person name="Dudek N.K."/>
            <person name="Sun C.L."/>
            <person name="Burstein D."/>
            <person name="Kantor R.S."/>
            <person name="Aliaga Goltsman D.S."/>
            <person name="Bik E.M."/>
            <person name="Thomas B.C."/>
            <person name="Banfield J.F."/>
            <person name="Relman D.A."/>
        </authorList>
    </citation>
    <scope>NUCLEOTIDE SEQUENCE [LARGE SCALE GENOMIC DNA]</scope>
    <source>
        <strain evidence="12">DOLJORAL78_47_21</strain>
    </source>
</reference>
<dbReference type="STRING" id="207954.MED92_01329"/>
<dbReference type="InterPro" id="IPR013709">
    <property type="entry name" value="2-isopropylmalate_synth_dimer"/>
</dbReference>
<dbReference type="SUPFAM" id="SSF110921">
    <property type="entry name" value="2-isopropylmalate synthase LeuA, allosteric (dimerisation) domain"/>
    <property type="match status" value="1"/>
</dbReference>
<dbReference type="HAMAP" id="MF_00572">
    <property type="entry name" value="LeuA_type2"/>
    <property type="match status" value="1"/>
</dbReference>
<dbReference type="InterPro" id="IPR036230">
    <property type="entry name" value="LeuA_allosteric_dom_sf"/>
</dbReference>
<keyword evidence="8 10" id="KW-0479">Metal-binding</keyword>
<comment type="subunit">
    <text evidence="10">Homodimer.</text>
</comment>
<feature type="binding site" evidence="10">
    <location>
        <position position="244"/>
    </location>
    <ligand>
        <name>Mg(2+)</name>
        <dbReference type="ChEBI" id="CHEBI:18420"/>
    </ligand>
</feature>
<evidence type="ECO:0000256" key="2">
    <source>
        <dbReference type="ARBA" id="ARBA00004689"/>
    </source>
</evidence>
<proteinExistence type="inferred from homology"/>
<evidence type="ECO:0000256" key="8">
    <source>
        <dbReference type="ARBA" id="ARBA00022723"/>
    </source>
</evidence>
<dbReference type="Pfam" id="PF08502">
    <property type="entry name" value="LeuA_dimer"/>
    <property type="match status" value="1"/>
</dbReference>
<keyword evidence="10" id="KW-0460">Magnesium</keyword>
<dbReference type="EC" id="2.3.3.13" evidence="4 10"/>
<keyword evidence="6 10" id="KW-0028">Amino-acid biosynthesis</keyword>
<evidence type="ECO:0000256" key="3">
    <source>
        <dbReference type="ARBA" id="ARBA00009767"/>
    </source>
</evidence>
<dbReference type="PANTHER" id="PTHR46911:SF1">
    <property type="entry name" value="2-ISOPROPYLMALATE SYNTHASE"/>
    <property type="match status" value="1"/>
</dbReference>
<evidence type="ECO:0000256" key="9">
    <source>
        <dbReference type="ARBA" id="ARBA00023304"/>
    </source>
</evidence>
<evidence type="ECO:0000256" key="5">
    <source>
        <dbReference type="ARBA" id="ARBA00022430"/>
    </source>
</evidence>
<dbReference type="GO" id="GO:0005737">
    <property type="term" value="C:cytoplasm"/>
    <property type="evidence" value="ECO:0007669"/>
    <property type="project" value="UniProtKB-SubCell"/>
</dbReference>
<dbReference type="PANTHER" id="PTHR46911">
    <property type="match status" value="1"/>
</dbReference>
<comment type="catalytic activity">
    <reaction evidence="1 10">
        <text>3-methyl-2-oxobutanoate + acetyl-CoA + H2O = (2S)-2-isopropylmalate + CoA + H(+)</text>
        <dbReference type="Rhea" id="RHEA:21524"/>
        <dbReference type="ChEBI" id="CHEBI:1178"/>
        <dbReference type="ChEBI" id="CHEBI:11851"/>
        <dbReference type="ChEBI" id="CHEBI:15377"/>
        <dbReference type="ChEBI" id="CHEBI:15378"/>
        <dbReference type="ChEBI" id="CHEBI:57287"/>
        <dbReference type="ChEBI" id="CHEBI:57288"/>
        <dbReference type="EC" id="2.3.3.13"/>
    </reaction>
</comment>
<feature type="binding site" evidence="10">
    <location>
        <position position="38"/>
    </location>
    <ligand>
        <name>Mg(2+)</name>
        <dbReference type="ChEBI" id="CHEBI:18420"/>
    </ligand>
</feature>
<protein>
    <recommendedName>
        <fullName evidence="4 10">2-isopropylmalate synthase</fullName>
        <ecNumber evidence="4 10">2.3.3.13</ecNumber>
    </recommendedName>
    <alternativeName>
        <fullName evidence="10">Alpha-IPM synthase</fullName>
    </alternativeName>
    <alternativeName>
        <fullName evidence="10">Alpha-isopropylmalate synthase</fullName>
    </alternativeName>
</protein>
<keyword evidence="9 10" id="KW-0100">Branched-chain amino acid biosynthesis</keyword>
<name>A0A2G6JJL8_NEPCE</name>
<evidence type="ECO:0000313" key="13">
    <source>
        <dbReference type="Proteomes" id="UP000243469"/>
    </source>
</evidence>
<dbReference type="GO" id="GO:0000287">
    <property type="term" value="F:magnesium ion binding"/>
    <property type="evidence" value="ECO:0007669"/>
    <property type="project" value="UniProtKB-UniRule"/>
</dbReference>
<dbReference type="Gene3D" id="3.20.20.70">
    <property type="entry name" value="Aldolase class I"/>
    <property type="match status" value="1"/>
</dbReference>
<organism evidence="12 13">
    <name type="scientific">Neptuniibacter caesariensis</name>
    <dbReference type="NCBI Taxonomy" id="207954"/>
    <lineage>
        <taxon>Bacteria</taxon>
        <taxon>Pseudomonadati</taxon>
        <taxon>Pseudomonadota</taxon>
        <taxon>Gammaproteobacteria</taxon>
        <taxon>Oceanospirillales</taxon>
        <taxon>Oceanospirillaceae</taxon>
        <taxon>Neptuniibacter</taxon>
    </lineage>
</organism>
<keyword evidence="5 10" id="KW-0432">Leucine biosynthesis</keyword>
<dbReference type="InterPro" id="IPR039371">
    <property type="entry name" value="LeuA_N_DRE-TIM"/>
</dbReference>
<dbReference type="PROSITE" id="PS50991">
    <property type="entry name" value="PYR_CT"/>
    <property type="match status" value="1"/>
</dbReference>
<evidence type="ECO:0000256" key="1">
    <source>
        <dbReference type="ARBA" id="ARBA00000064"/>
    </source>
</evidence>
<dbReference type="EMBL" id="PDSH01000020">
    <property type="protein sequence ID" value="PIE23626.1"/>
    <property type="molecule type" value="Genomic_DNA"/>
</dbReference>
<keyword evidence="7 10" id="KW-0808">Transferase</keyword>
<evidence type="ECO:0000256" key="10">
    <source>
        <dbReference type="HAMAP-Rule" id="MF_00572"/>
    </source>
</evidence>
<feature type="binding site" evidence="10">
    <location>
        <position position="278"/>
    </location>
    <ligand>
        <name>Mg(2+)</name>
        <dbReference type="ChEBI" id="CHEBI:18420"/>
    </ligand>
</feature>
<evidence type="ECO:0000259" key="11">
    <source>
        <dbReference type="PROSITE" id="PS50991"/>
    </source>
</evidence>
<dbReference type="Pfam" id="PF00682">
    <property type="entry name" value="HMGL-like"/>
    <property type="match status" value="1"/>
</dbReference>